<dbReference type="EMBL" id="MLCN01000055">
    <property type="protein sequence ID" value="ONG37358.1"/>
    <property type="molecule type" value="Genomic_DNA"/>
</dbReference>
<dbReference type="AlphaFoldDB" id="A0A1S8CQF0"/>
<protein>
    <submittedName>
        <fullName evidence="1">Uncharacterized protein</fullName>
    </submittedName>
</protein>
<dbReference type="OrthoDB" id="6686344at2"/>
<keyword evidence="2" id="KW-1185">Reference proteome</keyword>
<gene>
    <name evidence="1" type="ORF">BKE30_14600</name>
</gene>
<organism evidence="1 2">
    <name type="scientific">Alkanindiges hydrocarboniclasticus</name>
    <dbReference type="NCBI Taxonomy" id="1907941"/>
    <lineage>
        <taxon>Bacteria</taxon>
        <taxon>Pseudomonadati</taxon>
        <taxon>Pseudomonadota</taxon>
        <taxon>Gammaproteobacteria</taxon>
        <taxon>Moraxellales</taxon>
        <taxon>Moraxellaceae</taxon>
        <taxon>Alkanindiges</taxon>
    </lineage>
</organism>
<sequence length="399" mass="47449">MIYYSIHKAEAMQHLMTLVSRSRTYWYTAGRIEAKDLSRVLNHLNSKYQLNNDKRKNSYLKSIDEPVWHLVIWFNRKQRNPNKIYQFWLMTTGSSDPDAHEKLIRDENLRCLLSSEKDQMLIFENYVLGQLHIKSKGKSKIEEMVIPERRHKSSMMPIPEHAPNIRSRTDDIDDDTIVDPESNDVNDKHVVTGTSQLDQMIQGIAPVASHGLVTSFKIRWTWFIKQSSMKDWEKRLDQAIILYPKRPMEYEKAMHDIFRHVGFRGVRKQIGILSGRYHRRMRLTYPQTHQNATRPRALGFIRIFAKSYANFKEFHDACITESIKWIKELELQEQHKQNRIVLRKRIRESDVKYKDLTNVQIDEIINQQKFKIAEISQQEFAVFLKDNQNMDINLMEMNL</sequence>
<name>A0A1S8CQF0_9GAMM</name>
<reference evidence="1 2" key="1">
    <citation type="submission" date="2016-10" db="EMBL/GenBank/DDBJ databases">
        <title>Draft Genome sequence of Alkanindiges sp. strain H1.</title>
        <authorList>
            <person name="Subhash Y."/>
            <person name="Lee S."/>
        </authorList>
    </citation>
    <scope>NUCLEOTIDE SEQUENCE [LARGE SCALE GENOMIC DNA]</scope>
    <source>
        <strain evidence="1 2">H1</strain>
    </source>
</reference>
<evidence type="ECO:0000313" key="2">
    <source>
        <dbReference type="Proteomes" id="UP000192132"/>
    </source>
</evidence>
<accession>A0A1S8CQF0</accession>
<dbReference type="Proteomes" id="UP000192132">
    <property type="component" value="Unassembled WGS sequence"/>
</dbReference>
<comment type="caution">
    <text evidence="1">The sequence shown here is derived from an EMBL/GenBank/DDBJ whole genome shotgun (WGS) entry which is preliminary data.</text>
</comment>
<dbReference type="RefSeq" id="WP_076879322.1">
    <property type="nucleotide sequence ID" value="NZ_MLCN01000055.1"/>
</dbReference>
<evidence type="ECO:0000313" key="1">
    <source>
        <dbReference type="EMBL" id="ONG37358.1"/>
    </source>
</evidence>
<proteinExistence type="predicted"/>